<dbReference type="Pfam" id="PF00589">
    <property type="entry name" value="Phage_integrase"/>
    <property type="match status" value="1"/>
</dbReference>
<name>X1MBE3_9ZZZZ</name>
<gene>
    <name evidence="3" type="ORF">S06H3_19105</name>
</gene>
<keyword evidence="1" id="KW-0233">DNA recombination</keyword>
<sequence length="102" mass="12010">MTNKLGNPRILRIHFHTPRHWKATTEYAKTKDIMHVQSMLGHRRINNTQIYINLEQAIFKEGDDSEYTTRIAKTVKGARALLEAGFEYVTDMDGFKLFRKRK</sequence>
<dbReference type="SUPFAM" id="SSF56349">
    <property type="entry name" value="DNA breaking-rejoining enzymes"/>
    <property type="match status" value="1"/>
</dbReference>
<organism evidence="3">
    <name type="scientific">marine sediment metagenome</name>
    <dbReference type="NCBI Taxonomy" id="412755"/>
    <lineage>
        <taxon>unclassified sequences</taxon>
        <taxon>metagenomes</taxon>
        <taxon>ecological metagenomes</taxon>
    </lineage>
</organism>
<evidence type="ECO:0000313" key="3">
    <source>
        <dbReference type="EMBL" id="GAI03684.1"/>
    </source>
</evidence>
<dbReference type="InterPro" id="IPR013762">
    <property type="entry name" value="Integrase-like_cat_sf"/>
</dbReference>
<reference evidence="3" key="1">
    <citation type="journal article" date="2014" name="Front. Microbiol.">
        <title>High frequency of phylogenetically diverse reductive dehalogenase-homologous genes in deep subseafloor sedimentary metagenomes.</title>
        <authorList>
            <person name="Kawai M."/>
            <person name="Futagami T."/>
            <person name="Toyoda A."/>
            <person name="Takaki Y."/>
            <person name="Nishi S."/>
            <person name="Hori S."/>
            <person name="Arai W."/>
            <person name="Tsubouchi T."/>
            <person name="Morono Y."/>
            <person name="Uchiyama I."/>
            <person name="Ito T."/>
            <person name="Fujiyama A."/>
            <person name="Inagaki F."/>
            <person name="Takami H."/>
        </authorList>
    </citation>
    <scope>NUCLEOTIDE SEQUENCE</scope>
    <source>
        <strain evidence="3">Expedition CK06-06</strain>
    </source>
</reference>
<accession>X1MBE3</accession>
<evidence type="ECO:0000256" key="1">
    <source>
        <dbReference type="ARBA" id="ARBA00023172"/>
    </source>
</evidence>
<proteinExistence type="predicted"/>
<dbReference type="InterPro" id="IPR002104">
    <property type="entry name" value="Integrase_catalytic"/>
</dbReference>
<dbReference type="GO" id="GO:0006310">
    <property type="term" value="P:DNA recombination"/>
    <property type="evidence" value="ECO:0007669"/>
    <property type="project" value="UniProtKB-KW"/>
</dbReference>
<dbReference type="Gene3D" id="1.10.443.10">
    <property type="entry name" value="Intergrase catalytic core"/>
    <property type="match status" value="1"/>
</dbReference>
<comment type="caution">
    <text evidence="3">The sequence shown here is derived from an EMBL/GenBank/DDBJ whole genome shotgun (WGS) entry which is preliminary data.</text>
</comment>
<dbReference type="GO" id="GO:0003677">
    <property type="term" value="F:DNA binding"/>
    <property type="evidence" value="ECO:0007669"/>
    <property type="project" value="InterPro"/>
</dbReference>
<evidence type="ECO:0000259" key="2">
    <source>
        <dbReference type="Pfam" id="PF00589"/>
    </source>
</evidence>
<dbReference type="GO" id="GO:0015074">
    <property type="term" value="P:DNA integration"/>
    <property type="evidence" value="ECO:0007669"/>
    <property type="project" value="InterPro"/>
</dbReference>
<dbReference type="EMBL" id="BARV01009742">
    <property type="protein sequence ID" value="GAI03684.1"/>
    <property type="molecule type" value="Genomic_DNA"/>
</dbReference>
<dbReference type="AlphaFoldDB" id="X1MBE3"/>
<dbReference type="InterPro" id="IPR011010">
    <property type="entry name" value="DNA_brk_join_enz"/>
</dbReference>
<feature type="domain" description="Tyr recombinase" evidence="2">
    <location>
        <begin position="11"/>
        <end position="55"/>
    </location>
</feature>
<protein>
    <recommendedName>
        <fullName evidence="2">Tyr recombinase domain-containing protein</fullName>
    </recommendedName>
</protein>